<dbReference type="Proteomes" id="UP000265520">
    <property type="component" value="Unassembled WGS sequence"/>
</dbReference>
<evidence type="ECO:0000313" key="2">
    <source>
        <dbReference type="Proteomes" id="UP000265520"/>
    </source>
</evidence>
<feature type="non-terminal residue" evidence="1">
    <location>
        <position position="1"/>
    </location>
</feature>
<accession>A0A392R213</accession>
<evidence type="ECO:0000313" key="1">
    <source>
        <dbReference type="EMBL" id="MCI30623.1"/>
    </source>
</evidence>
<keyword evidence="2" id="KW-1185">Reference proteome</keyword>
<comment type="caution">
    <text evidence="1">The sequence shown here is derived from an EMBL/GenBank/DDBJ whole genome shotgun (WGS) entry which is preliminary data.</text>
</comment>
<protein>
    <submittedName>
        <fullName evidence="1">Uncharacterized protein</fullName>
    </submittedName>
</protein>
<proteinExistence type="predicted"/>
<organism evidence="1 2">
    <name type="scientific">Trifolium medium</name>
    <dbReference type="NCBI Taxonomy" id="97028"/>
    <lineage>
        <taxon>Eukaryota</taxon>
        <taxon>Viridiplantae</taxon>
        <taxon>Streptophyta</taxon>
        <taxon>Embryophyta</taxon>
        <taxon>Tracheophyta</taxon>
        <taxon>Spermatophyta</taxon>
        <taxon>Magnoliopsida</taxon>
        <taxon>eudicotyledons</taxon>
        <taxon>Gunneridae</taxon>
        <taxon>Pentapetalae</taxon>
        <taxon>rosids</taxon>
        <taxon>fabids</taxon>
        <taxon>Fabales</taxon>
        <taxon>Fabaceae</taxon>
        <taxon>Papilionoideae</taxon>
        <taxon>50 kb inversion clade</taxon>
        <taxon>NPAAA clade</taxon>
        <taxon>Hologalegina</taxon>
        <taxon>IRL clade</taxon>
        <taxon>Trifolieae</taxon>
        <taxon>Trifolium</taxon>
    </lineage>
</organism>
<dbReference type="AlphaFoldDB" id="A0A392R213"/>
<dbReference type="EMBL" id="LXQA010181027">
    <property type="protein sequence ID" value="MCI30623.1"/>
    <property type="molecule type" value="Genomic_DNA"/>
</dbReference>
<sequence length="78" mass="8401">TGNLPAAKAAAKLLRAETIAKGSHVSTYRLLKPSKTRPEFIGGHSRRKKHTLAGPWKLVQDLLAAQTVGKWSVTLVTA</sequence>
<name>A0A392R213_9FABA</name>
<reference evidence="1 2" key="1">
    <citation type="journal article" date="2018" name="Front. Plant Sci.">
        <title>Red Clover (Trifolium pratense) and Zigzag Clover (T. medium) - A Picture of Genomic Similarities and Differences.</title>
        <authorList>
            <person name="Dluhosova J."/>
            <person name="Istvanek J."/>
            <person name="Nedelnik J."/>
            <person name="Repkova J."/>
        </authorList>
    </citation>
    <scope>NUCLEOTIDE SEQUENCE [LARGE SCALE GENOMIC DNA]</scope>
    <source>
        <strain evidence="2">cv. 10/8</strain>
        <tissue evidence="1">Leaf</tissue>
    </source>
</reference>